<protein>
    <recommendedName>
        <fullName evidence="3">DUF4303 domain-containing protein</fullName>
    </recommendedName>
</protein>
<dbReference type="STRING" id="1120980.GCA_000745955_01578"/>
<name>A0A376BKH3_9NEIS</name>
<reference evidence="1 2" key="1">
    <citation type="submission" date="2018-06" db="EMBL/GenBank/DDBJ databases">
        <authorList>
            <consortium name="Pathogen Informatics"/>
            <person name="Doyle S."/>
        </authorList>
    </citation>
    <scope>NUCLEOTIDE SEQUENCE [LARGE SCALE GENOMIC DNA]</scope>
    <source>
        <strain evidence="1 2">NCTC10283</strain>
    </source>
</reference>
<dbReference type="OrthoDB" id="1148327at2"/>
<proteinExistence type="predicted"/>
<keyword evidence="2" id="KW-1185">Reference proteome</keyword>
<dbReference type="EMBL" id="UFSO01000002">
    <property type="protein sequence ID" value="SSY70252.1"/>
    <property type="molecule type" value="Genomic_DNA"/>
</dbReference>
<dbReference type="AlphaFoldDB" id="A0A376BKH3"/>
<evidence type="ECO:0008006" key="3">
    <source>
        <dbReference type="Google" id="ProtNLM"/>
    </source>
</evidence>
<sequence length="197" mass="23192">MNYQEIFADKIVEQIGAALAKLPQKTRDDVYALSFWVSGGDEWLPSLLVSYNTYQQVQENENNTLKQDDEAKWNFAYWLQDEAELFCVNLYQNNQELETWLQHSSFAYTEDEFESIFDDDGNDDVEDKSSEFYEAFVETQIAVVQRLFDENVIADVFGQNIPVIIHSLEYYDEPLSWTERANPKGLADEFLNYWRKQ</sequence>
<evidence type="ECO:0000313" key="1">
    <source>
        <dbReference type="EMBL" id="SSY70252.1"/>
    </source>
</evidence>
<dbReference type="RefSeq" id="WP_034293427.1">
    <property type="nucleotide sequence ID" value="NZ_CP091519.2"/>
</dbReference>
<evidence type="ECO:0000313" key="2">
    <source>
        <dbReference type="Proteomes" id="UP000254209"/>
    </source>
</evidence>
<gene>
    <name evidence="1" type="ORF">NCTC10283_00335</name>
</gene>
<accession>A0A376BKH3</accession>
<organism evidence="1 2">
    <name type="scientific">Alysiella crassa</name>
    <dbReference type="NCBI Taxonomy" id="153491"/>
    <lineage>
        <taxon>Bacteria</taxon>
        <taxon>Pseudomonadati</taxon>
        <taxon>Pseudomonadota</taxon>
        <taxon>Betaproteobacteria</taxon>
        <taxon>Neisseriales</taxon>
        <taxon>Neisseriaceae</taxon>
        <taxon>Alysiella</taxon>
    </lineage>
</organism>
<dbReference type="Proteomes" id="UP000254209">
    <property type="component" value="Unassembled WGS sequence"/>
</dbReference>